<reference evidence="2 3" key="1">
    <citation type="submission" date="2021-06" db="EMBL/GenBank/DDBJ databases">
        <authorList>
            <person name="Palmer J.M."/>
        </authorList>
    </citation>
    <scope>NUCLEOTIDE SEQUENCE [LARGE SCALE GENOMIC DNA]</scope>
    <source>
        <strain evidence="2 3">XR_2019</strain>
        <tissue evidence="2">Muscle</tissue>
    </source>
</reference>
<organism evidence="2 3">
    <name type="scientific">Xenotaenia resolanae</name>
    <dbReference type="NCBI Taxonomy" id="208358"/>
    <lineage>
        <taxon>Eukaryota</taxon>
        <taxon>Metazoa</taxon>
        <taxon>Chordata</taxon>
        <taxon>Craniata</taxon>
        <taxon>Vertebrata</taxon>
        <taxon>Euteleostomi</taxon>
        <taxon>Actinopterygii</taxon>
        <taxon>Neopterygii</taxon>
        <taxon>Teleostei</taxon>
        <taxon>Neoteleostei</taxon>
        <taxon>Acanthomorphata</taxon>
        <taxon>Ovalentaria</taxon>
        <taxon>Atherinomorphae</taxon>
        <taxon>Cyprinodontiformes</taxon>
        <taxon>Goodeidae</taxon>
        <taxon>Xenotaenia</taxon>
    </lineage>
</organism>
<dbReference type="Proteomes" id="UP001444071">
    <property type="component" value="Unassembled WGS sequence"/>
</dbReference>
<sequence length="101" mass="11530">MHTLSISCYLSQNILITYIGMVFGGDYIFTWLNFLGLNISIAGSLVYSYITFTQEQTSKKFHQSSSLKFTSFSHLRSTSYWIKTQLHLVLLTVPSKSIHTP</sequence>
<protein>
    <submittedName>
        <fullName evidence="2">Uncharacterized protein</fullName>
    </submittedName>
</protein>
<evidence type="ECO:0000313" key="2">
    <source>
        <dbReference type="EMBL" id="MEQ2262303.1"/>
    </source>
</evidence>
<dbReference type="EMBL" id="JAHRIM010020219">
    <property type="protein sequence ID" value="MEQ2262303.1"/>
    <property type="molecule type" value="Genomic_DNA"/>
</dbReference>
<keyword evidence="1" id="KW-0472">Membrane</keyword>
<evidence type="ECO:0000256" key="1">
    <source>
        <dbReference type="SAM" id="Phobius"/>
    </source>
</evidence>
<evidence type="ECO:0000313" key="3">
    <source>
        <dbReference type="Proteomes" id="UP001444071"/>
    </source>
</evidence>
<feature type="transmembrane region" description="Helical" evidence="1">
    <location>
        <begin position="28"/>
        <end position="50"/>
    </location>
</feature>
<keyword evidence="3" id="KW-1185">Reference proteome</keyword>
<accession>A0ABV0W102</accession>
<proteinExistence type="predicted"/>
<keyword evidence="1" id="KW-1133">Transmembrane helix</keyword>
<keyword evidence="1" id="KW-0812">Transmembrane</keyword>
<comment type="caution">
    <text evidence="2">The sequence shown here is derived from an EMBL/GenBank/DDBJ whole genome shotgun (WGS) entry which is preliminary data.</text>
</comment>
<gene>
    <name evidence="2" type="ORF">XENORESO_005589</name>
</gene>
<name>A0ABV0W102_9TELE</name>